<dbReference type="SUPFAM" id="SSF47819">
    <property type="entry name" value="HRDC-like"/>
    <property type="match status" value="1"/>
</dbReference>
<dbReference type="OrthoDB" id="144122at2"/>
<dbReference type="Pfam" id="PF18305">
    <property type="entry name" value="DNA_pol_A_exoN"/>
    <property type="match status" value="1"/>
</dbReference>
<name>J0NQI6_9ACTO</name>
<accession>J0NQI6</accession>
<dbReference type="InterPro" id="IPR010997">
    <property type="entry name" value="HRDC-like_sf"/>
</dbReference>
<dbReference type="Proteomes" id="UP000004578">
    <property type="component" value="Unassembled WGS sequence"/>
</dbReference>
<sequence length="414" mass="45782">MLVANRDGLPQGDTEDPVLIAQPRGGVPAVVDTPSDLERAAARLRSGSAPVALDVERALGFRYGSDPYLVQIRREDVGSFLIDSHALPDLSSLNEGVGSTWLLHDCSQDLPNLRAVGLRCPELFDTEIAARLVGIRRFGLASVAESVLGLALVKDHQAADWSVRPLPKDWLRYAALDVELLTELYRRLSTRLHDLGRWEWAAQEFAHALSVPDPQPDPERWRSVKGAGALKTPRQLAYLRELWSAREGIARDLDLSPGRLVRNSALIRAASRPPANRRALLSIGEFRSPVARQYTDQWMRALTRARTMDEARLPRRHRRPAPGELPDARTLKRVDEEAAARLGKIRLAVAGVASGLDLDPEVVLAPRVQRYIAWAPLGRARTGTDEVGERMSEYGARPWQIELTAAPVRAALGL</sequence>
<keyword evidence="2" id="KW-0269">Exonuclease</keyword>
<reference evidence="2 3" key="1">
    <citation type="submission" date="2012-05" db="EMBL/GenBank/DDBJ databases">
        <authorList>
            <person name="Harkins D.M."/>
            <person name="Madupu R."/>
            <person name="Durkin A.S."/>
            <person name="Torralba M."/>
            <person name="Methe B."/>
            <person name="Sutton G.G."/>
            <person name="Nelson K.E."/>
        </authorList>
    </citation>
    <scope>NUCLEOTIDE SEQUENCE [LARGE SCALE GENOMIC DNA]</scope>
    <source>
        <strain evidence="2 3">F0490</strain>
    </source>
</reference>
<keyword evidence="2" id="KW-0378">Hydrolase</keyword>
<dbReference type="GO" id="GO:0006139">
    <property type="term" value="P:nucleobase-containing compound metabolic process"/>
    <property type="evidence" value="ECO:0007669"/>
    <property type="project" value="InterPro"/>
</dbReference>
<dbReference type="AlphaFoldDB" id="J0NQI6"/>
<proteinExistence type="predicted"/>
<dbReference type="SMART" id="SM00474">
    <property type="entry name" value="35EXOc"/>
    <property type="match status" value="1"/>
</dbReference>
<dbReference type="Pfam" id="PF01612">
    <property type="entry name" value="DNA_pol_A_exo1"/>
    <property type="match status" value="1"/>
</dbReference>
<dbReference type="Pfam" id="PF00570">
    <property type="entry name" value="HRDC"/>
    <property type="match status" value="1"/>
</dbReference>
<dbReference type="InterPro" id="IPR051086">
    <property type="entry name" value="RNase_D-like"/>
</dbReference>
<dbReference type="GO" id="GO:0000166">
    <property type="term" value="F:nucleotide binding"/>
    <property type="evidence" value="ECO:0007669"/>
    <property type="project" value="InterPro"/>
</dbReference>
<dbReference type="PATRIC" id="fig|1125717.3.peg.256"/>
<dbReference type="Gene3D" id="1.10.150.80">
    <property type="entry name" value="HRDC domain"/>
    <property type="match status" value="2"/>
</dbReference>
<dbReference type="PROSITE" id="PS50967">
    <property type="entry name" value="HRDC"/>
    <property type="match status" value="1"/>
</dbReference>
<feature type="domain" description="HRDC" evidence="1">
    <location>
        <begin position="232"/>
        <end position="312"/>
    </location>
</feature>
<dbReference type="Gene3D" id="3.30.420.10">
    <property type="entry name" value="Ribonuclease H-like superfamily/Ribonuclease H"/>
    <property type="match status" value="1"/>
</dbReference>
<keyword evidence="3" id="KW-1185">Reference proteome</keyword>
<dbReference type="SUPFAM" id="SSF53098">
    <property type="entry name" value="Ribonuclease H-like"/>
    <property type="match status" value="1"/>
</dbReference>
<dbReference type="PANTHER" id="PTHR47649:SF1">
    <property type="entry name" value="RIBONUCLEASE D"/>
    <property type="match status" value="1"/>
</dbReference>
<dbReference type="RefSeq" id="WP_005867791.1">
    <property type="nucleotide sequence ID" value="NZ_AKFS01000037.1"/>
</dbReference>
<dbReference type="GO" id="GO:0003676">
    <property type="term" value="F:nucleic acid binding"/>
    <property type="evidence" value="ECO:0007669"/>
    <property type="project" value="InterPro"/>
</dbReference>
<dbReference type="EMBL" id="AKFS01000037">
    <property type="protein sequence ID" value="EJF49559.1"/>
    <property type="molecule type" value="Genomic_DNA"/>
</dbReference>
<evidence type="ECO:0000313" key="3">
    <source>
        <dbReference type="Proteomes" id="UP000004578"/>
    </source>
</evidence>
<organism evidence="2 3">
    <name type="scientific">Schaalia georgiae F0490</name>
    <dbReference type="NCBI Taxonomy" id="1125717"/>
    <lineage>
        <taxon>Bacteria</taxon>
        <taxon>Bacillati</taxon>
        <taxon>Actinomycetota</taxon>
        <taxon>Actinomycetes</taxon>
        <taxon>Actinomycetales</taxon>
        <taxon>Actinomycetaceae</taxon>
        <taxon>Schaalia</taxon>
    </lineage>
</organism>
<dbReference type="InterPro" id="IPR002562">
    <property type="entry name" value="3'-5'_exonuclease_dom"/>
</dbReference>
<evidence type="ECO:0000259" key="1">
    <source>
        <dbReference type="PROSITE" id="PS50967"/>
    </source>
</evidence>
<dbReference type="GO" id="GO:0008408">
    <property type="term" value="F:3'-5' exonuclease activity"/>
    <property type="evidence" value="ECO:0007669"/>
    <property type="project" value="InterPro"/>
</dbReference>
<gene>
    <name evidence="2" type="ORF">HMPREF1317_1345</name>
</gene>
<dbReference type="InterPro" id="IPR044876">
    <property type="entry name" value="HRDC_dom_sf"/>
</dbReference>
<dbReference type="PANTHER" id="PTHR47649">
    <property type="entry name" value="RIBONUCLEASE D"/>
    <property type="match status" value="1"/>
</dbReference>
<dbReference type="SMART" id="SM00341">
    <property type="entry name" value="HRDC"/>
    <property type="match status" value="1"/>
</dbReference>
<protein>
    <submittedName>
        <fullName evidence="2">3'-5' exonuclease</fullName>
        <ecNumber evidence="2">3.6.1.-</ecNumber>
    </submittedName>
</protein>
<dbReference type="InterPro" id="IPR012337">
    <property type="entry name" value="RNaseH-like_sf"/>
</dbReference>
<dbReference type="InterPro" id="IPR036397">
    <property type="entry name" value="RNaseH_sf"/>
</dbReference>
<keyword evidence="2" id="KW-0540">Nuclease</keyword>
<dbReference type="CDD" id="cd06142">
    <property type="entry name" value="RNaseD_exo"/>
    <property type="match status" value="1"/>
</dbReference>
<dbReference type="EC" id="3.6.1.-" evidence="2"/>
<dbReference type="InterPro" id="IPR041605">
    <property type="entry name" value="Exo_C"/>
</dbReference>
<evidence type="ECO:0000313" key="2">
    <source>
        <dbReference type="EMBL" id="EJF49559.1"/>
    </source>
</evidence>
<dbReference type="InterPro" id="IPR002121">
    <property type="entry name" value="HRDC_dom"/>
</dbReference>
<comment type="caution">
    <text evidence="2">The sequence shown here is derived from an EMBL/GenBank/DDBJ whole genome shotgun (WGS) entry which is preliminary data.</text>
</comment>